<feature type="domain" description="CCDC22 N-terminal" evidence="10">
    <location>
        <begin position="6"/>
        <end position="111"/>
    </location>
</feature>
<evidence type="ECO:0000256" key="3">
    <source>
        <dbReference type="ARBA" id="ARBA00010701"/>
    </source>
</evidence>
<evidence type="ECO:0000256" key="2">
    <source>
        <dbReference type="ARBA" id="ARBA00006438"/>
    </source>
</evidence>
<evidence type="ECO:0000313" key="12">
    <source>
        <dbReference type="Proteomes" id="UP001187531"/>
    </source>
</evidence>
<feature type="compositionally biased region" description="Basic and acidic residues" evidence="7">
    <location>
        <begin position="189"/>
        <end position="206"/>
    </location>
</feature>
<sequence>MIQVSRAIFRILKLVHNPLVDFNSLEDIDKLSPRELILGVIHCLKQLKAEGSNSIPTDVSTSLPEKYKLSTSLVSIIQNIGYHGNLGYDTFLYGSESELKKILLFLQGLLPSDRKIDIAAHEEREKLIKQVQNQINVLEAPTANAYWKTRASLLANASESERHALWKVLQKISIQRGNKKGKPPLPPKPTDKHDQELKMDKSHKEEKKVKLSSLKKAIENTELEIATLSANIDKGSIKIEAEKSKLLSFSGQTKAKKIAVGLYENYDYNMEHLKEKLQEIQIKRESMEEQWKEVKQNLLLTQKKLKIKKDTLVGDHEKEQKIVDNLANDIASTKNKIIIAETLLRTLETEQAKFSSSTEKIHKRSHYTKKILEFNRTLEKQNEEARKVLEDIRVVQRCLNNTAGKLGRGFSEAEEHLFQTALKISNAKPCYKYFTELHYTMDEIVSYVQEKGVVDREIDSLEGEGRRPLDFTDFGVTPKIFLAFHLRTNLTQYILSKFLTDFVESKLKLDNPSSYESIRPGQTASNFNNGRQTKVIAHGWNQNGLSGFVKDMKDAFLSQGDYNVISIDWGVDAASIDYFTSAYAVVNVGSYAASLIDSLVASGANIKDFHIIGFSLGAHVAGATGAAVSGSVSRIS</sequence>
<evidence type="ECO:0000259" key="9">
    <source>
        <dbReference type="Pfam" id="PF05667"/>
    </source>
</evidence>
<dbReference type="PANTHER" id="PTHR15668:SF4">
    <property type="entry name" value="COILED-COIL DOMAIN-CONTAINING PROTEIN 22"/>
    <property type="match status" value="1"/>
</dbReference>
<feature type="region of interest" description="Disordered" evidence="7">
    <location>
        <begin position="176"/>
        <end position="206"/>
    </location>
</feature>
<feature type="domain" description="CCDC22 coiled-coil" evidence="9">
    <location>
        <begin position="187"/>
        <end position="463"/>
    </location>
</feature>
<dbReference type="GO" id="GO:0005576">
    <property type="term" value="C:extracellular region"/>
    <property type="evidence" value="ECO:0007669"/>
    <property type="project" value="UniProtKB-SubCell"/>
</dbReference>
<dbReference type="Pfam" id="PF21674">
    <property type="entry name" value="CCDC22_N"/>
    <property type="match status" value="1"/>
</dbReference>
<evidence type="ECO:0000256" key="6">
    <source>
        <dbReference type="SAM" id="Coils"/>
    </source>
</evidence>
<dbReference type="PRINTS" id="PR00821">
    <property type="entry name" value="TAGLIPASE"/>
</dbReference>
<keyword evidence="12" id="KW-1185">Reference proteome</keyword>
<dbReference type="GO" id="GO:0016298">
    <property type="term" value="F:lipase activity"/>
    <property type="evidence" value="ECO:0007669"/>
    <property type="project" value="InterPro"/>
</dbReference>
<dbReference type="InterPro" id="IPR000734">
    <property type="entry name" value="TAG_lipase"/>
</dbReference>
<dbReference type="Pfam" id="PF05667">
    <property type="entry name" value="CCDC22_CC"/>
    <property type="match status" value="1"/>
</dbReference>
<evidence type="ECO:0000256" key="7">
    <source>
        <dbReference type="SAM" id="MobiDB-lite"/>
    </source>
</evidence>
<dbReference type="GO" id="GO:0097602">
    <property type="term" value="F:cullin family protein binding"/>
    <property type="evidence" value="ECO:0007669"/>
    <property type="project" value="TreeGrafter"/>
</dbReference>
<dbReference type="InterPro" id="IPR048348">
    <property type="entry name" value="CCDC22_CC"/>
</dbReference>
<feature type="coiled-coil region" evidence="6">
    <location>
        <begin position="263"/>
        <end position="336"/>
    </location>
</feature>
<keyword evidence="6" id="KW-0175">Coiled coil</keyword>
<dbReference type="SUPFAM" id="SSF53474">
    <property type="entry name" value="alpha/beta-Hydrolases"/>
    <property type="match status" value="1"/>
</dbReference>
<evidence type="ECO:0000313" key="11">
    <source>
        <dbReference type="EMBL" id="KAK2720756.1"/>
    </source>
</evidence>
<evidence type="ECO:0000256" key="1">
    <source>
        <dbReference type="ARBA" id="ARBA00004613"/>
    </source>
</evidence>
<dbReference type="GO" id="GO:2000060">
    <property type="term" value="P:positive regulation of ubiquitin-dependent protein catabolic process"/>
    <property type="evidence" value="ECO:0007669"/>
    <property type="project" value="TreeGrafter"/>
</dbReference>
<evidence type="ECO:0000256" key="4">
    <source>
        <dbReference type="ARBA" id="ARBA00017553"/>
    </source>
</evidence>
<accession>A0AA88I6F8</accession>
<dbReference type="AlphaFoldDB" id="A0AA88I6F8"/>
<reference evidence="11" key="1">
    <citation type="submission" date="2023-07" db="EMBL/GenBank/DDBJ databases">
        <title>Chromosome-level genome assembly of Artemia franciscana.</title>
        <authorList>
            <person name="Jo E."/>
        </authorList>
    </citation>
    <scope>NUCLEOTIDE SEQUENCE</scope>
    <source>
        <tissue evidence="11">Whole body</tissue>
    </source>
</reference>
<proteinExistence type="inferred from homology"/>
<dbReference type="Pfam" id="PF00151">
    <property type="entry name" value="Lipase"/>
    <property type="match status" value="1"/>
</dbReference>
<feature type="non-terminal residue" evidence="11">
    <location>
        <position position="1"/>
    </location>
</feature>
<dbReference type="EMBL" id="JAVRJZ010000007">
    <property type="protein sequence ID" value="KAK2720756.1"/>
    <property type="molecule type" value="Genomic_DNA"/>
</dbReference>
<dbReference type="PANTHER" id="PTHR15668">
    <property type="entry name" value="JM1 PROTEIN"/>
    <property type="match status" value="1"/>
</dbReference>
<keyword evidence="5" id="KW-0964">Secreted</keyword>
<dbReference type="InterPro" id="IPR029058">
    <property type="entry name" value="AB_hydrolase_fold"/>
</dbReference>
<comment type="similarity">
    <text evidence="2">Belongs to the CCDC22 family.</text>
</comment>
<comment type="similarity">
    <text evidence="3">Belongs to the AB hydrolase superfamily. Lipase family.</text>
</comment>
<protein>
    <recommendedName>
        <fullName evidence="4">Coiled-coil domain-containing protein 22 homolog</fullName>
    </recommendedName>
</protein>
<dbReference type="InterPro" id="IPR013818">
    <property type="entry name" value="Lipase"/>
</dbReference>
<evidence type="ECO:0000256" key="5">
    <source>
        <dbReference type="ARBA" id="ARBA00022525"/>
    </source>
</evidence>
<comment type="caution">
    <text evidence="11">The sequence shown here is derived from an EMBL/GenBank/DDBJ whole genome shotgun (WGS) entry which is preliminary data.</text>
</comment>
<comment type="subcellular location">
    <subcellularLocation>
        <location evidence="1">Secreted</location>
    </subcellularLocation>
</comment>
<organism evidence="11 12">
    <name type="scientific">Artemia franciscana</name>
    <name type="common">Brine shrimp</name>
    <name type="synonym">Artemia sanfranciscana</name>
    <dbReference type="NCBI Taxonomy" id="6661"/>
    <lineage>
        <taxon>Eukaryota</taxon>
        <taxon>Metazoa</taxon>
        <taxon>Ecdysozoa</taxon>
        <taxon>Arthropoda</taxon>
        <taxon>Crustacea</taxon>
        <taxon>Branchiopoda</taxon>
        <taxon>Anostraca</taxon>
        <taxon>Artemiidae</taxon>
        <taxon>Artemia</taxon>
    </lineage>
</organism>
<dbReference type="InterPro" id="IPR048349">
    <property type="entry name" value="CCDC22_N"/>
</dbReference>
<dbReference type="InterPro" id="IPR008530">
    <property type="entry name" value="CCDC22"/>
</dbReference>
<feature type="domain" description="Lipase" evidence="8">
    <location>
        <begin position="522"/>
        <end position="635"/>
    </location>
</feature>
<evidence type="ECO:0000259" key="8">
    <source>
        <dbReference type="Pfam" id="PF00151"/>
    </source>
</evidence>
<name>A0AA88I6F8_ARTSF</name>
<evidence type="ECO:0000259" key="10">
    <source>
        <dbReference type="Pfam" id="PF21674"/>
    </source>
</evidence>
<dbReference type="Proteomes" id="UP001187531">
    <property type="component" value="Unassembled WGS sequence"/>
</dbReference>
<dbReference type="Gene3D" id="3.40.50.1820">
    <property type="entry name" value="alpha/beta hydrolase"/>
    <property type="match status" value="1"/>
</dbReference>
<gene>
    <name evidence="11" type="ORF">QYM36_004588</name>
</gene>